<keyword evidence="3" id="KW-1185">Reference proteome</keyword>
<organism evidence="2 3">
    <name type="scientific">Cadophora malorum</name>
    <dbReference type="NCBI Taxonomy" id="108018"/>
    <lineage>
        <taxon>Eukaryota</taxon>
        <taxon>Fungi</taxon>
        <taxon>Dikarya</taxon>
        <taxon>Ascomycota</taxon>
        <taxon>Pezizomycotina</taxon>
        <taxon>Leotiomycetes</taxon>
        <taxon>Helotiales</taxon>
        <taxon>Ploettnerulaceae</taxon>
        <taxon>Cadophora</taxon>
    </lineage>
</organism>
<feature type="compositionally biased region" description="Polar residues" evidence="1">
    <location>
        <begin position="321"/>
        <end position="335"/>
    </location>
</feature>
<feature type="compositionally biased region" description="Polar residues" evidence="1">
    <location>
        <begin position="357"/>
        <end position="366"/>
    </location>
</feature>
<proteinExistence type="predicted"/>
<reference evidence="2" key="1">
    <citation type="submission" date="2021-02" db="EMBL/GenBank/DDBJ databases">
        <title>Genome sequence Cadophora malorum strain M34.</title>
        <authorList>
            <person name="Stefanovic E."/>
            <person name="Vu D."/>
            <person name="Scully C."/>
            <person name="Dijksterhuis J."/>
            <person name="Roader J."/>
            <person name="Houbraken J."/>
        </authorList>
    </citation>
    <scope>NUCLEOTIDE SEQUENCE</scope>
    <source>
        <strain evidence="2">M34</strain>
    </source>
</reference>
<comment type="caution">
    <text evidence="2">The sequence shown here is derived from an EMBL/GenBank/DDBJ whole genome shotgun (WGS) entry which is preliminary data.</text>
</comment>
<feature type="region of interest" description="Disordered" evidence="1">
    <location>
        <begin position="153"/>
        <end position="175"/>
    </location>
</feature>
<dbReference type="OrthoDB" id="3562665at2759"/>
<feature type="region of interest" description="Disordered" evidence="1">
    <location>
        <begin position="1"/>
        <end position="88"/>
    </location>
</feature>
<evidence type="ECO:0000313" key="2">
    <source>
        <dbReference type="EMBL" id="KAG4413345.1"/>
    </source>
</evidence>
<dbReference type="AlphaFoldDB" id="A0A8H7T6H1"/>
<name>A0A8H7T6H1_9HELO</name>
<evidence type="ECO:0000256" key="1">
    <source>
        <dbReference type="SAM" id="MobiDB-lite"/>
    </source>
</evidence>
<feature type="compositionally biased region" description="Polar residues" evidence="1">
    <location>
        <begin position="75"/>
        <end position="84"/>
    </location>
</feature>
<dbReference type="EMBL" id="JAFJYH010000320">
    <property type="protein sequence ID" value="KAG4413345.1"/>
    <property type="molecule type" value="Genomic_DNA"/>
</dbReference>
<protein>
    <submittedName>
        <fullName evidence="2">Uncharacterized protein</fullName>
    </submittedName>
</protein>
<feature type="region of interest" description="Disordered" evidence="1">
    <location>
        <begin position="311"/>
        <end position="393"/>
    </location>
</feature>
<accession>A0A8H7T6H1</accession>
<dbReference type="Proteomes" id="UP000664132">
    <property type="component" value="Unassembled WGS sequence"/>
</dbReference>
<feature type="compositionally biased region" description="Polar residues" evidence="1">
    <location>
        <begin position="155"/>
        <end position="164"/>
    </location>
</feature>
<sequence length="393" mass="43323">MSGDDSDSWSIISEEYSDDELNTSETEGFTKVETEHNNTNNTPTPKPAKKELAPKALVPDKPTRQHQGLPIQLSKGINDSSRQSLPAPKAVSKIAKADIAVPEVSKEDSQAESLKRKYEYTDVTKLDPSQQMYTQRSIPPRFIKEKTVCRRARQMNHSDSTVRTVQAAKESPTMAPAPRETIDAVLHKASLAGQASNRHGTNITRNISSMTKGLEQIRLDDLSRDWREGLVPQVSGTIDTQTFTFWGPATEYQPPNQMTANDFLSQIPKVVGPSGQATAPPRSIPIQLGSTQTQTQPSPIPTQVPIVPIQVRPIPSQPPQNSFDNPTNVPVSGNRQPHPDREYDGLHPSLLSYLPQFKNSSATENQPIVRPGPFRPQIANTTDPLKSSDSRHP</sequence>
<evidence type="ECO:0000313" key="3">
    <source>
        <dbReference type="Proteomes" id="UP000664132"/>
    </source>
</evidence>
<gene>
    <name evidence="2" type="ORF">IFR04_013530</name>
</gene>